<sequence length="126" mass="14496">MTWDTFAGKRVVELRYEAYVPMAARRQAAICTEARAAWQLLRIVVAHRRGTMGRGGGVVVAASPVHRAKAMEACRYIIDEVKALVPFWKKEVYENGEVWKENREFHDMREEAIFQILTMLLLINTS</sequence>
<dbReference type="EMBL" id="CP136897">
    <property type="protein sequence ID" value="WOL17228.1"/>
    <property type="molecule type" value="Genomic_DNA"/>
</dbReference>
<dbReference type="PANTHER" id="PTHR23404">
    <property type="entry name" value="MOLYBDOPTERIN SYNTHASE RELATED"/>
    <property type="match status" value="1"/>
</dbReference>
<keyword evidence="2" id="KW-1185">Reference proteome</keyword>
<protein>
    <submittedName>
        <fullName evidence="1">Molybdopterin synthase catalytic subunit</fullName>
    </submittedName>
</protein>
<accession>A0AAQ3L263</accession>
<dbReference type="InterPro" id="IPR036563">
    <property type="entry name" value="MoaE_sf"/>
</dbReference>
<dbReference type="Pfam" id="PF02391">
    <property type="entry name" value="MoaE"/>
    <property type="match status" value="1"/>
</dbReference>
<proteinExistence type="predicted"/>
<dbReference type="Gene3D" id="3.90.1170.40">
    <property type="entry name" value="Molybdopterin biosynthesis MoaE subunit"/>
    <property type="match status" value="1"/>
</dbReference>
<reference evidence="1 2" key="1">
    <citation type="submission" date="2023-10" db="EMBL/GenBank/DDBJ databases">
        <title>Chromosome-scale genome assembly provides insights into flower coloration mechanisms of Canna indica.</title>
        <authorList>
            <person name="Li C."/>
        </authorList>
    </citation>
    <scope>NUCLEOTIDE SEQUENCE [LARGE SCALE GENOMIC DNA]</scope>
    <source>
        <tissue evidence="1">Flower</tissue>
    </source>
</reference>
<organism evidence="1 2">
    <name type="scientific">Canna indica</name>
    <name type="common">Indian-shot</name>
    <dbReference type="NCBI Taxonomy" id="4628"/>
    <lineage>
        <taxon>Eukaryota</taxon>
        <taxon>Viridiplantae</taxon>
        <taxon>Streptophyta</taxon>
        <taxon>Embryophyta</taxon>
        <taxon>Tracheophyta</taxon>
        <taxon>Spermatophyta</taxon>
        <taxon>Magnoliopsida</taxon>
        <taxon>Liliopsida</taxon>
        <taxon>Zingiberales</taxon>
        <taxon>Cannaceae</taxon>
        <taxon>Canna</taxon>
    </lineage>
</organism>
<evidence type="ECO:0000313" key="2">
    <source>
        <dbReference type="Proteomes" id="UP001327560"/>
    </source>
</evidence>
<dbReference type="GO" id="GO:0006777">
    <property type="term" value="P:Mo-molybdopterin cofactor biosynthetic process"/>
    <property type="evidence" value="ECO:0007669"/>
    <property type="project" value="InterPro"/>
</dbReference>
<gene>
    <name evidence="1" type="ORF">Cni_G26017</name>
</gene>
<evidence type="ECO:0000313" key="1">
    <source>
        <dbReference type="EMBL" id="WOL17228.1"/>
    </source>
</evidence>
<dbReference type="Proteomes" id="UP001327560">
    <property type="component" value="Chromosome 8"/>
</dbReference>
<dbReference type="AlphaFoldDB" id="A0AAQ3L263"/>
<dbReference type="SUPFAM" id="SSF54690">
    <property type="entry name" value="Molybdopterin synthase subunit MoaE"/>
    <property type="match status" value="1"/>
</dbReference>
<dbReference type="InterPro" id="IPR003448">
    <property type="entry name" value="Mopterin_biosynth_MoaE"/>
</dbReference>
<name>A0AAQ3L263_9LILI</name>